<dbReference type="GO" id="GO:0004672">
    <property type="term" value="F:protein kinase activity"/>
    <property type="evidence" value="ECO:0007669"/>
    <property type="project" value="InterPro"/>
</dbReference>
<feature type="coiled-coil region" evidence="7">
    <location>
        <begin position="1190"/>
        <end position="1287"/>
    </location>
</feature>
<organism evidence="11 12">
    <name type="scientific">Rhamnella rubrinervis</name>
    <dbReference type="NCBI Taxonomy" id="2594499"/>
    <lineage>
        <taxon>Eukaryota</taxon>
        <taxon>Viridiplantae</taxon>
        <taxon>Streptophyta</taxon>
        <taxon>Embryophyta</taxon>
        <taxon>Tracheophyta</taxon>
        <taxon>Spermatophyta</taxon>
        <taxon>Magnoliopsida</taxon>
        <taxon>eudicotyledons</taxon>
        <taxon>Gunneridae</taxon>
        <taxon>Pentapetalae</taxon>
        <taxon>rosids</taxon>
        <taxon>fabids</taxon>
        <taxon>Rosales</taxon>
        <taxon>Rhamnaceae</taxon>
        <taxon>rhamnoid group</taxon>
        <taxon>Rhamneae</taxon>
        <taxon>Rhamnella</taxon>
    </lineage>
</organism>
<comment type="function">
    <text evidence="2">Functions as an E3 ubiquitin ligase.</text>
</comment>
<dbReference type="SMART" id="SM00504">
    <property type="entry name" value="Ubox"/>
    <property type="match status" value="2"/>
</dbReference>
<keyword evidence="6" id="KW-0833">Ubl conjugation pathway</keyword>
<dbReference type="GO" id="GO:0061630">
    <property type="term" value="F:ubiquitin protein ligase activity"/>
    <property type="evidence" value="ECO:0007669"/>
    <property type="project" value="UniProtKB-EC"/>
</dbReference>
<evidence type="ECO:0000256" key="7">
    <source>
        <dbReference type="SAM" id="Coils"/>
    </source>
</evidence>
<accession>A0A8K0GRY3</accession>
<comment type="catalytic activity">
    <reaction evidence="1">
        <text>S-ubiquitinyl-[E2 ubiquitin-conjugating enzyme]-L-cysteine + [acceptor protein]-L-lysine = [E2 ubiquitin-conjugating enzyme]-L-cysteine + N(6)-ubiquitinyl-[acceptor protein]-L-lysine.</text>
        <dbReference type="EC" id="2.3.2.27"/>
    </reaction>
</comment>
<evidence type="ECO:0000313" key="12">
    <source>
        <dbReference type="Proteomes" id="UP000796880"/>
    </source>
</evidence>
<dbReference type="InterPro" id="IPR051348">
    <property type="entry name" value="U-box_ubiquitin_ligases"/>
</dbReference>
<dbReference type="PANTHER" id="PTHR45647">
    <property type="entry name" value="OS02G0152300 PROTEIN"/>
    <property type="match status" value="1"/>
</dbReference>
<dbReference type="EC" id="2.3.2.27" evidence="4"/>
<evidence type="ECO:0000256" key="4">
    <source>
        <dbReference type="ARBA" id="ARBA00012483"/>
    </source>
</evidence>
<evidence type="ECO:0000256" key="8">
    <source>
        <dbReference type="SAM" id="MobiDB-lite"/>
    </source>
</evidence>
<dbReference type="Gene3D" id="3.30.200.20">
    <property type="entry name" value="Phosphorylase Kinase, domain 1"/>
    <property type="match status" value="1"/>
</dbReference>
<evidence type="ECO:0000256" key="6">
    <source>
        <dbReference type="ARBA" id="ARBA00022786"/>
    </source>
</evidence>
<dbReference type="PROSITE" id="PS50011">
    <property type="entry name" value="PROTEIN_KINASE_DOM"/>
    <property type="match status" value="2"/>
</dbReference>
<evidence type="ECO:0000256" key="2">
    <source>
        <dbReference type="ARBA" id="ARBA00003861"/>
    </source>
</evidence>
<dbReference type="InterPro" id="IPR011009">
    <property type="entry name" value="Kinase-like_dom_sf"/>
</dbReference>
<feature type="coiled-coil region" evidence="7">
    <location>
        <begin position="1134"/>
        <end position="1161"/>
    </location>
</feature>
<dbReference type="UniPathway" id="UPA00143"/>
<dbReference type="OrthoDB" id="10064100at2759"/>
<feature type="region of interest" description="Disordered" evidence="8">
    <location>
        <begin position="1112"/>
        <end position="1132"/>
    </location>
</feature>
<feature type="coiled-coil region" evidence="7">
    <location>
        <begin position="280"/>
        <end position="343"/>
    </location>
</feature>
<evidence type="ECO:0000259" key="10">
    <source>
        <dbReference type="PROSITE" id="PS51698"/>
    </source>
</evidence>
<dbReference type="InterPro" id="IPR003613">
    <property type="entry name" value="Ubox_domain"/>
</dbReference>
<dbReference type="CDD" id="cd16655">
    <property type="entry name" value="RING-Ubox_WDSUB1-like"/>
    <property type="match status" value="2"/>
</dbReference>
<comment type="pathway">
    <text evidence="3">Protein modification; protein ubiquitination.</text>
</comment>
<dbReference type="GO" id="GO:0005524">
    <property type="term" value="F:ATP binding"/>
    <property type="evidence" value="ECO:0007669"/>
    <property type="project" value="InterPro"/>
</dbReference>
<dbReference type="InterPro" id="IPR001245">
    <property type="entry name" value="Ser-Thr/Tyr_kinase_cat_dom"/>
</dbReference>
<protein>
    <recommendedName>
        <fullName evidence="4">RING-type E3 ubiquitin transferase</fullName>
        <ecNumber evidence="4">2.3.2.27</ecNumber>
    </recommendedName>
</protein>
<feature type="domain" description="U-box" evidence="10">
    <location>
        <begin position="1596"/>
        <end position="1670"/>
    </location>
</feature>
<dbReference type="Proteomes" id="UP000796880">
    <property type="component" value="Unassembled WGS sequence"/>
</dbReference>
<dbReference type="InterPro" id="IPR000719">
    <property type="entry name" value="Prot_kinase_dom"/>
</dbReference>
<keyword evidence="5" id="KW-0808">Transferase</keyword>
<dbReference type="SUPFAM" id="SSF57850">
    <property type="entry name" value="RING/U-box"/>
    <property type="match status" value="2"/>
</dbReference>
<keyword evidence="12" id="KW-1185">Reference proteome</keyword>
<feature type="domain" description="U-box" evidence="10">
    <location>
        <begin position="731"/>
        <end position="805"/>
    </location>
</feature>
<feature type="domain" description="Protein kinase" evidence="9">
    <location>
        <begin position="1319"/>
        <end position="1601"/>
    </location>
</feature>
<evidence type="ECO:0000313" key="11">
    <source>
        <dbReference type="EMBL" id="KAF3439197.1"/>
    </source>
</evidence>
<dbReference type="InterPro" id="IPR013083">
    <property type="entry name" value="Znf_RING/FYVE/PHD"/>
</dbReference>
<name>A0A8K0GRY3_9ROSA</name>
<dbReference type="SUPFAM" id="SSF56112">
    <property type="entry name" value="Protein kinase-like (PK-like)"/>
    <property type="match status" value="2"/>
</dbReference>
<sequence length="1672" mass="191427">MNSPQENKVYVALGNELQDGYKTLQWTLRKWKSHPISITILHITYNITKDFVHTPFGKLPASSVSDEKLEVLKKYEKEKFNKLLSKYIAFCGKIKAEILRVEKNDTPIHELMVDLISGYRITNLVMGLAFMKSSTWRSKSAIGGSFYIHQKKPDICELFIICGGKEVFIRAENDEKIMVDNEGLRVAKMKDRVNFKAHLDRMLPEILIDWRRRSNLGPSNMRNNQWEYNAEEIENYFQHLSSLNLDELEDCEEFNNTTLQDISPMEAEMRKLANPTMSVAEKLESLKTKMNEALKEIQVKSKEADANIRRQSKAQWAICLCNRKADELDARTKEEALKRLELKKELESTKELKCEARRDIEESKIRLNSLVELQSELSTKLQSSSIAKSQAESQLEKAVSTRVEMVRNLEELRRQRDVLRRRIEFCRAKDAVEMATRMSGEMERGCREYSGEAIRLATDDYSERLRFKSGGDLCGVYRGRINSDTVAIKMLINSVHLDDLHARVNFLSQIRHPHVIATMGFCSDPKCIVMEYMHNGNLRDMVFTSRINFAKTSPALPWHHRIRILAQVFSGLRFLHLAQPKPIIHGSLSPSNVLLDRNLVPKITSFGLSQQKDEFHVGSDLRAFGHLVLYLLTGRNWVGLVDETTDAEALVRVLDAMAGQWPLSLAQRVAGLALRCLSMDQGPNMDARLGCLVMEELEELRKEAEDLAEKERCEVKVMVSDGGEHGQDSSDVPSVFLCPIFQEVMENPYVAADGFSYEKKAIEEWLRMGRDTSPMTNLRLNHTLLTPNHTLRCLIQDWHSKRSTNVPPSLVLIILKLKDFPTETIVALSTKLCGLLLCLPEAKTSWSSNFQEKAMESQSEKVFVALGNDLQDGLKTLDWTLKKWNSHSTSIVILHLPYSSPKDFVYTPFGKLPASFVNDEKLEVLNKDEKEKMDKLLSEYLSFCGKFQAKVEVLKVDKCDEPTHKIIIDMISANRINKLVMGLTFFKFSSWKIKNAISGSFYIQEHKPDFCELFIICGGKLVFLRGESKNGIMEDDKGLMVAKLRERSSFKGWLGKMFIENQSRSFDRNARRSLSSPMILHSHGSQNHWETHMQEIDSYFQHLLLLNLDEEEDFEQENENSQTSPREPEHEDYDMNAAEKIESLKSKIKEAQKTIQLKETQAKANAERHAKAERAIYLGNRRAEELQAWIKEEISNRTELKKELDAKNEHIYEVMSDIEESKNRLNSIRELQSELSNKLHISSLAKSHAEAQVERAVNTRAEMVREIEELRKQRDVLHRRIEFCREKDAIGMVSRRSEHGCGFKEYTAEEIRLATNGFSERLRLKPGGDWTTVYRGRMDNATVAIKMLNPVNGLPVEDFQAKVTLLSHIRHPHLVAVIGFCIELKCIVFEYMHNGSLRDVFLRDLLHSSRKNSKRKNRTLRWHDRIRVAIEVGSGLGFLHLTKPRPIVHGHLTLSNVLLDRNLVAKISGLGLAETYDEHNAGSDIRAFGVLVMHLLTGRNWAGLVEAMAMDQAAVVRDLDEMAGEWPLDLAERLAGLALRCLSSNRGPNLDLKMETVMEELNELKKKADEVVRLLAREEGCKAMSENGDDRGVYKEVPSFLLCPISQEVMKNPHVAADGFSYELEAIEKWLKMGHKTSPMTNLRLKHTKLTPNHSLRSLIQDWLTRRSISPT</sequence>
<evidence type="ECO:0000256" key="1">
    <source>
        <dbReference type="ARBA" id="ARBA00000900"/>
    </source>
</evidence>
<evidence type="ECO:0000259" key="9">
    <source>
        <dbReference type="PROSITE" id="PS50011"/>
    </source>
</evidence>
<keyword evidence="7" id="KW-0175">Coiled coil</keyword>
<dbReference type="Pfam" id="PF04564">
    <property type="entry name" value="U-box"/>
    <property type="match status" value="2"/>
</dbReference>
<dbReference type="PANTHER" id="PTHR45647:SF56">
    <property type="entry name" value="U-BOX DOMAIN-CONTAINING PROTEIN 50-RELATED"/>
    <property type="match status" value="1"/>
</dbReference>
<evidence type="ECO:0000256" key="5">
    <source>
        <dbReference type="ARBA" id="ARBA00022679"/>
    </source>
</evidence>
<dbReference type="EMBL" id="VOIH02000008">
    <property type="protein sequence ID" value="KAF3439197.1"/>
    <property type="molecule type" value="Genomic_DNA"/>
</dbReference>
<feature type="domain" description="Protein kinase" evidence="9">
    <location>
        <begin position="462"/>
        <end position="737"/>
    </location>
</feature>
<gene>
    <name evidence="11" type="ORF">FNV43_RR17472</name>
</gene>
<dbReference type="PROSITE" id="PS51698">
    <property type="entry name" value="U_BOX"/>
    <property type="match status" value="2"/>
</dbReference>
<comment type="caution">
    <text evidence="11">The sequence shown here is derived from an EMBL/GenBank/DDBJ whole genome shotgun (WGS) entry which is preliminary data.</text>
</comment>
<dbReference type="GO" id="GO:0016567">
    <property type="term" value="P:protein ubiquitination"/>
    <property type="evidence" value="ECO:0007669"/>
    <property type="project" value="UniProtKB-UniPathway"/>
</dbReference>
<dbReference type="Gene3D" id="3.30.40.10">
    <property type="entry name" value="Zinc/RING finger domain, C3HC4 (zinc finger)"/>
    <property type="match status" value="2"/>
</dbReference>
<reference evidence="11" key="1">
    <citation type="submission" date="2020-03" db="EMBL/GenBank/DDBJ databases">
        <title>A high-quality chromosome-level genome assembly of a woody plant with both climbing and erect habits, Rhamnella rubrinervis.</title>
        <authorList>
            <person name="Lu Z."/>
            <person name="Yang Y."/>
            <person name="Zhu X."/>
            <person name="Sun Y."/>
        </authorList>
    </citation>
    <scope>NUCLEOTIDE SEQUENCE</scope>
    <source>
        <strain evidence="11">BYM</strain>
        <tissue evidence="11">Leaf</tissue>
    </source>
</reference>
<feature type="coiled-coil region" evidence="7">
    <location>
        <begin position="395"/>
        <end position="429"/>
    </location>
</feature>
<evidence type="ECO:0000256" key="3">
    <source>
        <dbReference type="ARBA" id="ARBA00004906"/>
    </source>
</evidence>
<dbReference type="Pfam" id="PF07714">
    <property type="entry name" value="PK_Tyr_Ser-Thr"/>
    <property type="match status" value="2"/>
</dbReference>
<proteinExistence type="predicted"/>
<dbReference type="Gene3D" id="1.10.510.10">
    <property type="entry name" value="Transferase(Phosphotransferase) domain 1"/>
    <property type="match status" value="2"/>
</dbReference>